<organism evidence="1">
    <name type="scientific">Arundo donax</name>
    <name type="common">Giant reed</name>
    <name type="synonym">Donax arundinaceus</name>
    <dbReference type="NCBI Taxonomy" id="35708"/>
    <lineage>
        <taxon>Eukaryota</taxon>
        <taxon>Viridiplantae</taxon>
        <taxon>Streptophyta</taxon>
        <taxon>Embryophyta</taxon>
        <taxon>Tracheophyta</taxon>
        <taxon>Spermatophyta</taxon>
        <taxon>Magnoliopsida</taxon>
        <taxon>Liliopsida</taxon>
        <taxon>Poales</taxon>
        <taxon>Poaceae</taxon>
        <taxon>PACMAD clade</taxon>
        <taxon>Arundinoideae</taxon>
        <taxon>Arundineae</taxon>
        <taxon>Arundo</taxon>
    </lineage>
</organism>
<name>A0A0A9BM92_ARUDO</name>
<accession>A0A0A9BM92</accession>
<dbReference type="AlphaFoldDB" id="A0A0A9BM92"/>
<proteinExistence type="predicted"/>
<sequence>MSAMNFTFSFDNLISVVSFTFSRVNSTILSILAYKIS</sequence>
<protein>
    <submittedName>
        <fullName evidence="1">Uncharacterized protein</fullName>
    </submittedName>
</protein>
<evidence type="ECO:0000313" key="1">
    <source>
        <dbReference type="EMBL" id="JAD65059.1"/>
    </source>
</evidence>
<dbReference type="EMBL" id="GBRH01232836">
    <property type="protein sequence ID" value="JAD65059.1"/>
    <property type="molecule type" value="Transcribed_RNA"/>
</dbReference>
<reference evidence="1" key="1">
    <citation type="submission" date="2014-09" db="EMBL/GenBank/DDBJ databases">
        <authorList>
            <person name="Magalhaes I.L.F."/>
            <person name="Oliveira U."/>
            <person name="Santos F.R."/>
            <person name="Vidigal T.H.D.A."/>
            <person name="Brescovit A.D."/>
            <person name="Santos A.J."/>
        </authorList>
    </citation>
    <scope>NUCLEOTIDE SEQUENCE</scope>
    <source>
        <tissue evidence="1">Shoot tissue taken approximately 20 cm above the soil surface</tissue>
    </source>
</reference>
<reference evidence="1" key="2">
    <citation type="journal article" date="2015" name="Data Brief">
        <title>Shoot transcriptome of the giant reed, Arundo donax.</title>
        <authorList>
            <person name="Barrero R.A."/>
            <person name="Guerrero F.D."/>
            <person name="Moolhuijzen P."/>
            <person name="Goolsby J.A."/>
            <person name="Tidwell J."/>
            <person name="Bellgard S.E."/>
            <person name="Bellgard M.I."/>
        </authorList>
    </citation>
    <scope>NUCLEOTIDE SEQUENCE</scope>
    <source>
        <tissue evidence="1">Shoot tissue taken approximately 20 cm above the soil surface</tissue>
    </source>
</reference>